<keyword evidence="3" id="KW-0238">DNA-binding</keyword>
<protein>
    <submittedName>
        <fullName evidence="3">DNA-binding NtrC family response regulator</fullName>
    </submittedName>
</protein>
<reference evidence="3 4" key="1">
    <citation type="submission" date="2021-03" db="EMBL/GenBank/DDBJ databases">
        <title>Genomic Encyclopedia of Type Strains, Phase IV (KMG-IV): sequencing the most valuable type-strain genomes for metagenomic binning, comparative biology and taxonomic classification.</title>
        <authorList>
            <person name="Goeker M."/>
        </authorList>
    </citation>
    <scope>NUCLEOTIDE SEQUENCE [LARGE SCALE GENOMIC DNA]</scope>
    <source>
        <strain evidence="3 4">DSM 13372</strain>
    </source>
</reference>
<feature type="modified residue" description="4-aspartylphosphate" evidence="1">
    <location>
        <position position="65"/>
    </location>
</feature>
<keyword evidence="1" id="KW-0597">Phosphoprotein</keyword>
<name>A0ABS4R101_9HYPH</name>
<comment type="caution">
    <text evidence="3">The sequence shown here is derived from an EMBL/GenBank/DDBJ whole genome shotgun (WGS) entry which is preliminary data.</text>
</comment>
<sequence>MMRSIDENYSLRGARIMIVEDELLIALDMESAFRDAGAEIVGPFTTVAAALDAAESEPVSLAVLDVRLGRGTTEKVSDRLAQRGIPFLFYSGQALPPGMREKCSRAVFVDKPATQEELVGAAARALVA</sequence>
<dbReference type="PROSITE" id="PS50110">
    <property type="entry name" value="RESPONSE_REGULATORY"/>
    <property type="match status" value="1"/>
</dbReference>
<dbReference type="InterPro" id="IPR001789">
    <property type="entry name" value="Sig_transdc_resp-reg_receiver"/>
</dbReference>
<dbReference type="Gene3D" id="3.40.50.2300">
    <property type="match status" value="1"/>
</dbReference>
<dbReference type="InterPro" id="IPR011006">
    <property type="entry name" value="CheY-like_superfamily"/>
</dbReference>
<dbReference type="Proteomes" id="UP000730739">
    <property type="component" value="Unassembled WGS sequence"/>
</dbReference>
<gene>
    <name evidence="3" type="ORF">J2Z31_002528</name>
</gene>
<evidence type="ECO:0000259" key="2">
    <source>
        <dbReference type="PROSITE" id="PS50110"/>
    </source>
</evidence>
<proteinExistence type="predicted"/>
<dbReference type="RefSeq" id="WP_209602187.1">
    <property type="nucleotide sequence ID" value="NZ_JAGILA010000002.1"/>
</dbReference>
<feature type="domain" description="Response regulatory" evidence="2">
    <location>
        <begin position="15"/>
        <end position="126"/>
    </location>
</feature>
<dbReference type="Pfam" id="PF00072">
    <property type="entry name" value="Response_reg"/>
    <property type="match status" value="1"/>
</dbReference>
<dbReference type="SUPFAM" id="SSF52172">
    <property type="entry name" value="CheY-like"/>
    <property type="match status" value="1"/>
</dbReference>
<dbReference type="GO" id="GO:0003677">
    <property type="term" value="F:DNA binding"/>
    <property type="evidence" value="ECO:0007669"/>
    <property type="project" value="UniProtKB-KW"/>
</dbReference>
<organism evidence="3 4">
    <name type="scientific">Sinorhizobium kostiense</name>
    <dbReference type="NCBI Taxonomy" id="76747"/>
    <lineage>
        <taxon>Bacteria</taxon>
        <taxon>Pseudomonadati</taxon>
        <taxon>Pseudomonadota</taxon>
        <taxon>Alphaproteobacteria</taxon>
        <taxon>Hyphomicrobiales</taxon>
        <taxon>Rhizobiaceae</taxon>
        <taxon>Sinorhizobium/Ensifer group</taxon>
        <taxon>Sinorhizobium</taxon>
    </lineage>
</organism>
<accession>A0ABS4R101</accession>
<dbReference type="EMBL" id="JAGILA010000002">
    <property type="protein sequence ID" value="MBP2236036.1"/>
    <property type="molecule type" value="Genomic_DNA"/>
</dbReference>
<dbReference type="SMART" id="SM00448">
    <property type="entry name" value="REC"/>
    <property type="match status" value="1"/>
</dbReference>
<keyword evidence="4" id="KW-1185">Reference proteome</keyword>
<evidence type="ECO:0000313" key="3">
    <source>
        <dbReference type="EMBL" id="MBP2236036.1"/>
    </source>
</evidence>
<evidence type="ECO:0000256" key="1">
    <source>
        <dbReference type="PROSITE-ProRule" id="PRU00169"/>
    </source>
</evidence>
<evidence type="ECO:0000313" key="4">
    <source>
        <dbReference type="Proteomes" id="UP000730739"/>
    </source>
</evidence>